<comment type="caution">
    <text evidence="1">The sequence shown here is derived from an EMBL/GenBank/DDBJ whole genome shotgun (WGS) entry which is preliminary data.</text>
</comment>
<evidence type="ECO:0000313" key="2">
    <source>
        <dbReference type="Proteomes" id="UP000266723"/>
    </source>
</evidence>
<proteinExistence type="predicted"/>
<protein>
    <submittedName>
        <fullName evidence="1">Uncharacterized protein</fullName>
    </submittedName>
</protein>
<keyword evidence="2" id="KW-1185">Reference proteome</keyword>
<dbReference type="Proteomes" id="UP000266723">
    <property type="component" value="Unassembled WGS sequence"/>
</dbReference>
<reference evidence="1 2" key="1">
    <citation type="journal article" date="2020" name="BMC Genomics">
        <title>Intraspecific diversification of the crop wild relative Brassica cretica Lam. using demographic model selection.</title>
        <authorList>
            <person name="Kioukis A."/>
            <person name="Michalopoulou V.A."/>
            <person name="Briers L."/>
            <person name="Pirintsos S."/>
            <person name="Studholme D.J."/>
            <person name="Pavlidis P."/>
            <person name="Sarris P.F."/>
        </authorList>
    </citation>
    <scope>NUCLEOTIDE SEQUENCE [LARGE SCALE GENOMIC DNA]</scope>
    <source>
        <strain evidence="2">cv. PFS-1207/04</strain>
    </source>
</reference>
<sequence>MEPTSTREPLFINNTSSALELSQLNTSPFESSSDQVNKILLKEQNQTMSSVYLAVGPGTDVVKTSATSVYGQWLEMTIVSGDSTALWDHIG</sequence>
<evidence type="ECO:0000313" key="1">
    <source>
        <dbReference type="EMBL" id="KAF3543542.1"/>
    </source>
</evidence>
<name>A0ABQ7BX82_BRACR</name>
<accession>A0ABQ7BX82</accession>
<gene>
    <name evidence="1" type="ORF">DY000_02003304</name>
</gene>
<organism evidence="1 2">
    <name type="scientific">Brassica cretica</name>
    <name type="common">Mustard</name>
    <dbReference type="NCBI Taxonomy" id="69181"/>
    <lineage>
        <taxon>Eukaryota</taxon>
        <taxon>Viridiplantae</taxon>
        <taxon>Streptophyta</taxon>
        <taxon>Embryophyta</taxon>
        <taxon>Tracheophyta</taxon>
        <taxon>Spermatophyta</taxon>
        <taxon>Magnoliopsida</taxon>
        <taxon>eudicotyledons</taxon>
        <taxon>Gunneridae</taxon>
        <taxon>Pentapetalae</taxon>
        <taxon>rosids</taxon>
        <taxon>malvids</taxon>
        <taxon>Brassicales</taxon>
        <taxon>Brassicaceae</taxon>
        <taxon>Brassiceae</taxon>
        <taxon>Brassica</taxon>
    </lineage>
</organism>
<dbReference type="EMBL" id="QGKV02000832">
    <property type="protein sequence ID" value="KAF3543542.1"/>
    <property type="molecule type" value="Genomic_DNA"/>
</dbReference>